<evidence type="ECO:0000313" key="2">
    <source>
        <dbReference type="EMBL" id="GAA4995592.1"/>
    </source>
</evidence>
<reference evidence="3" key="1">
    <citation type="journal article" date="2019" name="Int. J. Syst. Evol. Microbiol.">
        <title>The Global Catalogue of Microorganisms (GCM) 10K type strain sequencing project: providing services to taxonomists for standard genome sequencing and annotation.</title>
        <authorList>
            <consortium name="The Broad Institute Genomics Platform"/>
            <consortium name="The Broad Institute Genome Sequencing Center for Infectious Disease"/>
            <person name="Wu L."/>
            <person name="Ma J."/>
        </authorList>
    </citation>
    <scope>NUCLEOTIDE SEQUENCE [LARGE SCALE GENOMIC DNA]</scope>
    <source>
        <strain evidence="3">JCM 17986</strain>
    </source>
</reference>
<gene>
    <name evidence="2" type="ORF">GCM10023205_80900</name>
</gene>
<accession>A0ABP9IFC3</accession>
<dbReference type="RefSeq" id="WP_345680885.1">
    <property type="nucleotide sequence ID" value="NZ_BAABHS010000057.1"/>
</dbReference>
<sequence length="320" mass="31842">MTTVQTTAHTKRAKTKSAKSAKAAKGKRSTLRHAVRTALVGGTAARFGYTLLNRFTPGEAALWERRNHRGEVVTLLEGPAAALGSAVAAATAPGVPARHRAAAAFATAAAAGFGTYDDMLGATDKRGFKGHLGALAKGELTSGTVKVLGIGATGLIAGAMVQSKPVDKILAGIVVAGSANAVNLFDLRPGRAAKVTVLAGALPVLRGNRLAAAPVGAAAALLPEDLDEKAMLGDAGANALGAALGVAAAAGASRTGLVLRAAVLTGLTLASEKVSFTKVIARTPALDRIDMLGRRPIAPPRPPADDAAPAASADAAATAP</sequence>
<evidence type="ECO:0000256" key="1">
    <source>
        <dbReference type="SAM" id="MobiDB-lite"/>
    </source>
</evidence>
<keyword evidence="3" id="KW-1185">Reference proteome</keyword>
<organism evidence="2 3">
    <name type="scientific">Yinghuangia aomiensis</name>
    <dbReference type="NCBI Taxonomy" id="676205"/>
    <lineage>
        <taxon>Bacteria</taxon>
        <taxon>Bacillati</taxon>
        <taxon>Actinomycetota</taxon>
        <taxon>Actinomycetes</taxon>
        <taxon>Kitasatosporales</taxon>
        <taxon>Streptomycetaceae</taxon>
        <taxon>Yinghuangia</taxon>
    </lineage>
</organism>
<feature type="region of interest" description="Disordered" evidence="1">
    <location>
        <begin position="293"/>
        <end position="320"/>
    </location>
</feature>
<proteinExistence type="predicted"/>
<protein>
    <recommendedName>
        <fullName evidence="4">UDP-N-acetylmuramyl pentapeptide phosphotransferase/UDP-N-acetylglucosamine-1-phosphate transferase</fullName>
    </recommendedName>
</protein>
<feature type="region of interest" description="Disordered" evidence="1">
    <location>
        <begin position="1"/>
        <end position="29"/>
    </location>
</feature>
<evidence type="ECO:0008006" key="4">
    <source>
        <dbReference type="Google" id="ProtNLM"/>
    </source>
</evidence>
<evidence type="ECO:0000313" key="3">
    <source>
        <dbReference type="Proteomes" id="UP001500466"/>
    </source>
</evidence>
<dbReference type="Proteomes" id="UP001500466">
    <property type="component" value="Unassembled WGS sequence"/>
</dbReference>
<feature type="compositionally biased region" description="Low complexity" evidence="1">
    <location>
        <begin position="305"/>
        <end position="320"/>
    </location>
</feature>
<dbReference type="EMBL" id="BAABHS010000057">
    <property type="protein sequence ID" value="GAA4995592.1"/>
    <property type="molecule type" value="Genomic_DNA"/>
</dbReference>
<name>A0ABP9IFC3_9ACTN</name>
<comment type="caution">
    <text evidence="2">The sequence shown here is derived from an EMBL/GenBank/DDBJ whole genome shotgun (WGS) entry which is preliminary data.</text>
</comment>
<feature type="compositionally biased region" description="Basic residues" evidence="1">
    <location>
        <begin position="9"/>
        <end position="29"/>
    </location>
</feature>